<evidence type="ECO:0000313" key="8">
    <source>
        <dbReference type="Proteomes" id="UP000199233"/>
    </source>
</evidence>
<comment type="subcellular location">
    <subcellularLocation>
        <location evidence="1">Cell inner membrane</location>
    </subcellularLocation>
</comment>
<dbReference type="OrthoDB" id="9803456at2"/>
<keyword evidence="3" id="KW-0997">Cell inner membrane</keyword>
<proteinExistence type="predicted"/>
<evidence type="ECO:0000256" key="6">
    <source>
        <dbReference type="ARBA" id="ARBA00023315"/>
    </source>
</evidence>
<accession>A0A1H9EM94</accession>
<protein>
    <submittedName>
        <fullName evidence="7">KDO2-lipid IV(A) lauroyltransferase</fullName>
    </submittedName>
</protein>
<sequence>MSFALRALLNFSGRLPLRLLHALAAGLGALLWRLPNKPRRLTLWHLERCLPELDEATRQRVARESLTHMMQAVLEAPTFWFGGERRLRAWLTDAQAAQQLQALLAQQHGVIWLCPHLGAWELAGLFCSANGPMSSLYKPQKGALDALMREGRERLGAQLVPTSAGGVKALLAALKRREMIGILPDHDPPPGSGVFAPLFGHAAHTTELVSKLAARSGAPVWFCIAERLPRAAGYRLHLLPAPAAVSDPEQGVAALNAAVEDVIRRWPQQYWWAYRRYRRQPAGAEPFYRQLDARN</sequence>
<reference evidence="8" key="1">
    <citation type="submission" date="2016-10" db="EMBL/GenBank/DDBJ databases">
        <authorList>
            <person name="Varghese N."/>
            <person name="Submissions S."/>
        </authorList>
    </citation>
    <scope>NUCLEOTIDE SEQUENCE [LARGE SCALE GENOMIC DNA]</scope>
    <source>
        <strain evidence="8">DSM 25927</strain>
    </source>
</reference>
<evidence type="ECO:0000256" key="4">
    <source>
        <dbReference type="ARBA" id="ARBA00022679"/>
    </source>
</evidence>
<gene>
    <name evidence="7" type="ORF">SAMN04488038_10590</name>
</gene>
<dbReference type="InterPro" id="IPR004960">
    <property type="entry name" value="LipA_acyltrans"/>
</dbReference>
<keyword evidence="5" id="KW-0472">Membrane</keyword>
<evidence type="ECO:0000256" key="5">
    <source>
        <dbReference type="ARBA" id="ARBA00023136"/>
    </source>
</evidence>
<dbReference type="Proteomes" id="UP000199233">
    <property type="component" value="Unassembled WGS sequence"/>
</dbReference>
<dbReference type="Pfam" id="PF03279">
    <property type="entry name" value="Lip_A_acyltrans"/>
    <property type="match status" value="1"/>
</dbReference>
<keyword evidence="8" id="KW-1185">Reference proteome</keyword>
<keyword evidence="2" id="KW-1003">Cell membrane</keyword>
<dbReference type="STRING" id="489703.SAMN04488038_10590"/>
<dbReference type="GO" id="GO:0016746">
    <property type="term" value="F:acyltransferase activity"/>
    <property type="evidence" value="ECO:0007669"/>
    <property type="project" value="UniProtKB-KW"/>
</dbReference>
<dbReference type="GO" id="GO:0009247">
    <property type="term" value="P:glycolipid biosynthetic process"/>
    <property type="evidence" value="ECO:0007669"/>
    <property type="project" value="UniProtKB-ARBA"/>
</dbReference>
<organism evidence="7 8">
    <name type="scientific">Solimonas aquatica</name>
    <dbReference type="NCBI Taxonomy" id="489703"/>
    <lineage>
        <taxon>Bacteria</taxon>
        <taxon>Pseudomonadati</taxon>
        <taxon>Pseudomonadota</taxon>
        <taxon>Gammaproteobacteria</taxon>
        <taxon>Nevskiales</taxon>
        <taxon>Nevskiaceae</taxon>
        <taxon>Solimonas</taxon>
    </lineage>
</organism>
<dbReference type="CDD" id="cd07984">
    <property type="entry name" value="LPLAT_LABLAT-like"/>
    <property type="match status" value="1"/>
</dbReference>
<dbReference type="PANTHER" id="PTHR30606:SF10">
    <property type="entry name" value="PHOSPHATIDYLINOSITOL MANNOSIDE ACYLTRANSFERASE"/>
    <property type="match status" value="1"/>
</dbReference>
<evidence type="ECO:0000256" key="2">
    <source>
        <dbReference type="ARBA" id="ARBA00022475"/>
    </source>
</evidence>
<dbReference type="AlphaFoldDB" id="A0A1H9EM94"/>
<evidence type="ECO:0000313" key="7">
    <source>
        <dbReference type="EMBL" id="SEQ26850.1"/>
    </source>
</evidence>
<evidence type="ECO:0000256" key="3">
    <source>
        <dbReference type="ARBA" id="ARBA00022519"/>
    </source>
</evidence>
<dbReference type="EMBL" id="FOFS01000005">
    <property type="protein sequence ID" value="SEQ26850.1"/>
    <property type="molecule type" value="Genomic_DNA"/>
</dbReference>
<dbReference type="RefSeq" id="WP_093284070.1">
    <property type="nucleotide sequence ID" value="NZ_FOFS01000005.1"/>
</dbReference>
<dbReference type="GO" id="GO:0005886">
    <property type="term" value="C:plasma membrane"/>
    <property type="evidence" value="ECO:0007669"/>
    <property type="project" value="UniProtKB-SubCell"/>
</dbReference>
<name>A0A1H9EM94_9GAMM</name>
<keyword evidence="4 7" id="KW-0808">Transferase</keyword>
<dbReference type="PANTHER" id="PTHR30606">
    <property type="entry name" value="LIPID A BIOSYNTHESIS LAUROYL ACYLTRANSFERASE"/>
    <property type="match status" value="1"/>
</dbReference>
<keyword evidence="6" id="KW-0012">Acyltransferase</keyword>
<dbReference type="PIRSF" id="PIRSF026649">
    <property type="entry name" value="MsbB"/>
    <property type="match status" value="1"/>
</dbReference>
<evidence type="ECO:0000256" key="1">
    <source>
        <dbReference type="ARBA" id="ARBA00004533"/>
    </source>
</evidence>